<name>A0ACC6S8M3_9BACI</name>
<evidence type="ECO:0000313" key="1">
    <source>
        <dbReference type="EMBL" id="MEQ2526322.1"/>
    </source>
</evidence>
<gene>
    <name evidence="1" type="ORF">WMO40_06375</name>
</gene>
<accession>A0ACC6S8M3</accession>
<evidence type="ECO:0000313" key="2">
    <source>
        <dbReference type="Proteomes" id="UP001439875"/>
    </source>
</evidence>
<dbReference type="EMBL" id="JBBMEW010000003">
    <property type="protein sequence ID" value="MEQ2526322.1"/>
    <property type="molecule type" value="Genomic_DNA"/>
</dbReference>
<dbReference type="Proteomes" id="UP001439875">
    <property type="component" value="Unassembled WGS sequence"/>
</dbReference>
<comment type="caution">
    <text evidence="1">The sequence shown here is derived from an EMBL/GenBank/DDBJ whole genome shotgun (WGS) entry which is preliminary data.</text>
</comment>
<keyword evidence="2" id="KW-1185">Reference proteome</keyword>
<organism evidence="1 2">
    <name type="scientific">Robertmurraya yapensis</name>
    <name type="common">ex Hitch et al 2024</name>
    <dbReference type="NCBI Taxonomy" id="3133160"/>
    <lineage>
        <taxon>Bacteria</taxon>
        <taxon>Bacillati</taxon>
        <taxon>Bacillota</taxon>
        <taxon>Bacilli</taxon>
        <taxon>Bacillales</taxon>
        <taxon>Bacillaceae</taxon>
        <taxon>Robertmurraya</taxon>
    </lineage>
</organism>
<sequence length="140" mass="15711">MKGKMKKIIVSIIVLIIGALGFVTIRLAQEGFDIRVENETNKEVSGLYLTYDNIKSDINIPSIASGEKYTLNVNQNEDSNNDFSEAALKLEYKDNKGNLHTEYLIGYFEKGYTGKAVVNIKSIDENGKLEVEIKNHTSVY</sequence>
<proteinExistence type="predicted"/>
<protein>
    <submittedName>
        <fullName evidence="1">Uncharacterized protein</fullName>
    </submittedName>
</protein>
<reference evidence="1" key="1">
    <citation type="submission" date="2024-03" db="EMBL/GenBank/DDBJ databases">
        <title>Human intestinal bacterial collection.</title>
        <authorList>
            <person name="Pauvert C."/>
            <person name="Hitch T.C.A."/>
            <person name="Clavel T."/>
        </authorList>
    </citation>
    <scope>NUCLEOTIDE SEQUENCE</scope>
    <source>
        <strain evidence="1">CLA-AA-H227</strain>
    </source>
</reference>